<dbReference type="PROSITE" id="PS50994">
    <property type="entry name" value="INTEGRASE"/>
    <property type="match status" value="1"/>
</dbReference>
<dbReference type="HOGENOM" id="CLU_1488467_0_0_5"/>
<dbReference type="Proteomes" id="UP000002417">
    <property type="component" value="Chromosome"/>
</dbReference>
<reference evidence="2 3" key="1">
    <citation type="submission" date="2007-07" db="EMBL/GenBank/DDBJ databases">
        <title>Complete sequence of chromosome of Xanthobacter autotrophicus Py2.</title>
        <authorList>
            <consortium name="US DOE Joint Genome Institute"/>
            <person name="Copeland A."/>
            <person name="Lucas S."/>
            <person name="Lapidus A."/>
            <person name="Barry K."/>
            <person name="Glavina del Rio T."/>
            <person name="Hammon N."/>
            <person name="Israni S."/>
            <person name="Dalin E."/>
            <person name="Tice H."/>
            <person name="Pitluck S."/>
            <person name="Sims D."/>
            <person name="Brettin T."/>
            <person name="Bruce D."/>
            <person name="Detter J.C."/>
            <person name="Han C."/>
            <person name="Tapia R."/>
            <person name="Brainard J."/>
            <person name="Schmutz J."/>
            <person name="Larimer F."/>
            <person name="Land M."/>
            <person name="Hauser L."/>
            <person name="Kyrpides N."/>
            <person name="Kim E."/>
            <person name="Ensigns S.A."/>
            <person name="Richardson P."/>
        </authorList>
    </citation>
    <scope>NUCLEOTIDE SEQUENCE [LARGE SCALE GENOMIC DNA]</scope>
    <source>
        <strain evidence="3">ATCC BAA-1158 / Py2</strain>
    </source>
</reference>
<gene>
    <name evidence="2" type="ordered locus">Xaut_1042</name>
</gene>
<dbReference type="SUPFAM" id="SSF53098">
    <property type="entry name" value="Ribonuclease H-like"/>
    <property type="match status" value="1"/>
</dbReference>
<feature type="domain" description="Integrase catalytic" evidence="1">
    <location>
        <begin position="1"/>
        <end position="111"/>
    </location>
</feature>
<proteinExistence type="predicted"/>
<keyword evidence="3" id="KW-1185">Reference proteome</keyword>
<dbReference type="STRING" id="78245.Xaut_1042"/>
<sequence>MERTCSPRSGRGRPKMIVSDNGSEFTSNAILGWADAARVEWHSIAPGKPMQNGFIESFNGRLRDELLNETLFSSLSKTRAALARRQLDYNTARPHSKLGWQTPRAFASTFPPAAGSDAPHHEWLHVCTRRSGRPRAQIQPTERTHSWIEVGGNVIGLRVFGPISTRQDISADGYDLAGEFS</sequence>
<dbReference type="PANTHER" id="PTHR47515">
    <property type="entry name" value="LOW CALCIUM RESPONSE LOCUS PROTEIN T"/>
    <property type="match status" value="1"/>
</dbReference>
<name>A7IE50_XANP2</name>
<dbReference type="EMBL" id="CP000781">
    <property type="protein sequence ID" value="ABS66293.1"/>
    <property type="molecule type" value="Genomic_DNA"/>
</dbReference>
<dbReference type="PANTHER" id="PTHR47515:SF1">
    <property type="entry name" value="BLR2054 PROTEIN"/>
    <property type="match status" value="1"/>
</dbReference>
<dbReference type="InterPro" id="IPR036397">
    <property type="entry name" value="RNaseH_sf"/>
</dbReference>
<dbReference type="InterPro" id="IPR012337">
    <property type="entry name" value="RNaseH-like_sf"/>
</dbReference>
<organism evidence="2 3">
    <name type="scientific">Xanthobacter autotrophicus (strain ATCC BAA-1158 / Py2)</name>
    <dbReference type="NCBI Taxonomy" id="78245"/>
    <lineage>
        <taxon>Bacteria</taxon>
        <taxon>Pseudomonadati</taxon>
        <taxon>Pseudomonadota</taxon>
        <taxon>Alphaproteobacteria</taxon>
        <taxon>Hyphomicrobiales</taxon>
        <taxon>Xanthobacteraceae</taxon>
        <taxon>Xanthobacter</taxon>
    </lineage>
</organism>
<dbReference type="eggNOG" id="COG2801">
    <property type="taxonomic scope" value="Bacteria"/>
</dbReference>
<dbReference type="KEGG" id="xau:Xaut_1042"/>
<dbReference type="GO" id="GO:0015074">
    <property type="term" value="P:DNA integration"/>
    <property type="evidence" value="ECO:0007669"/>
    <property type="project" value="InterPro"/>
</dbReference>
<protein>
    <recommendedName>
        <fullName evidence="1">Integrase catalytic domain-containing protein</fullName>
    </recommendedName>
</protein>
<dbReference type="PhylomeDB" id="A7IE50"/>
<evidence type="ECO:0000313" key="2">
    <source>
        <dbReference type="EMBL" id="ABS66293.1"/>
    </source>
</evidence>
<dbReference type="GO" id="GO:0003676">
    <property type="term" value="F:nucleic acid binding"/>
    <property type="evidence" value="ECO:0007669"/>
    <property type="project" value="InterPro"/>
</dbReference>
<dbReference type="Pfam" id="PF13683">
    <property type="entry name" value="rve_3"/>
    <property type="match status" value="1"/>
</dbReference>
<dbReference type="Gene3D" id="3.30.420.10">
    <property type="entry name" value="Ribonuclease H-like superfamily/Ribonuclease H"/>
    <property type="match status" value="1"/>
</dbReference>
<evidence type="ECO:0000259" key="1">
    <source>
        <dbReference type="PROSITE" id="PS50994"/>
    </source>
</evidence>
<dbReference type="AlphaFoldDB" id="A7IE50"/>
<dbReference type="InterPro" id="IPR001584">
    <property type="entry name" value="Integrase_cat-core"/>
</dbReference>
<accession>A7IE50</accession>
<evidence type="ECO:0000313" key="3">
    <source>
        <dbReference type="Proteomes" id="UP000002417"/>
    </source>
</evidence>